<sequence length="293" mass="31223">MPGLVATALHLNDDPWWAMVLDYVDDEHIFSLLLDGQTPTITDAPSECDVPSLTSSPSSVSTNTDTTEGSDVRNHLANTPTAAPGQASNDCIRVGLSWMEGAFQQTLEPFRVSRGAILNPIWIDTPRVGLGIGDSLTTDGWRDSTRASEADCVLWPGSLSRRGQATSPYYIPPPSPVSFNGRSSEDYTWAVALSTYDQLNIEPARHATGHLTSWARAYEADREQRQESGRKGTGVAKTGSAAAHPPDQAAGVVPIMGAIDGQGAEELARSPADDPSSLSDLGDLVPRLVGLDQ</sequence>
<evidence type="ECO:0000313" key="3">
    <source>
        <dbReference type="Proteomes" id="UP000015241"/>
    </source>
</evidence>
<reference evidence="2 3" key="1">
    <citation type="journal article" date="2012" name="Science">
        <title>The Paleozoic origin of enzymatic lignin decomposition reconstructed from 31 fungal genomes.</title>
        <authorList>
            <person name="Floudas D."/>
            <person name="Binder M."/>
            <person name="Riley R."/>
            <person name="Barry K."/>
            <person name="Blanchette R.A."/>
            <person name="Henrissat B."/>
            <person name="Martinez A.T."/>
            <person name="Otillar R."/>
            <person name="Spatafora J.W."/>
            <person name="Yadav J.S."/>
            <person name="Aerts A."/>
            <person name="Benoit I."/>
            <person name="Boyd A."/>
            <person name="Carlson A."/>
            <person name="Copeland A."/>
            <person name="Coutinho P.M."/>
            <person name="de Vries R.P."/>
            <person name="Ferreira P."/>
            <person name="Findley K."/>
            <person name="Foster B."/>
            <person name="Gaskell J."/>
            <person name="Glotzer D."/>
            <person name="Gorecki P."/>
            <person name="Heitman J."/>
            <person name="Hesse C."/>
            <person name="Hori C."/>
            <person name="Igarashi K."/>
            <person name="Jurgens J.A."/>
            <person name="Kallen N."/>
            <person name="Kersten P."/>
            <person name="Kohler A."/>
            <person name="Kuees U."/>
            <person name="Kumar T.K.A."/>
            <person name="Kuo A."/>
            <person name="LaButti K."/>
            <person name="Larrondo L.F."/>
            <person name="Lindquist E."/>
            <person name="Ling A."/>
            <person name="Lombard V."/>
            <person name="Lucas S."/>
            <person name="Lundell T."/>
            <person name="Martin R."/>
            <person name="McLaughlin D.J."/>
            <person name="Morgenstern I."/>
            <person name="Morin E."/>
            <person name="Murat C."/>
            <person name="Nagy L.G."/>
            <person name="Nolan M."/>
            <person name="Ohm R.A."/>
            <person name="Patyshakuliyeva A."/>
            <person name="Rokas A."/>
            <person name="Ruiz-Duenas F.J."/>
            <person name="Sabat G."/>
            <person name="Salamov A."/>
            <person name="Samejima M."/>
            <person name="Schmutz J."/>
            <person name="Slot J.C."/>
            <person name="St John F."/>
            <person name="Stenlid J."/>
            <person name="Sun H."/>
            <person name="Sun S."/>
            <person name="Syed K."/>
            <person name="Tsang A."/>
            <person name="Wiebenga A."/>
            <person name="Young D."/>
            <person name="Pisabarro A."/>
            <person name="Eastwood D.C."/>
            <person name="Martin F."/>
            <person name="Cullen D."/>
            <person name="Grigoriev I.V."/>
            <person name="Hibbett D.S."/>
        </authorList>
    </citation>
    <scope>NUCLEOTIDE SEQUENCE</scope>
    <source>
        <strain evidence="3">FP-58527</strain>
    </source>
</reference>
<dbReference type="EMBL" id="KE504126">
    <property type="protein sequence ID" value="EPT04716.1"/>
    <property type="molecule type" value="Genomic_DNA"/>
</dbReference>
<dbReference type="HOGENOM" id="CLU_950067_0_0_1"/>
<feature type="compositionally biased region" description="Low complexity" evidence="1">
    <location>
        <begin position="273"/>
        <end position="286"/>
    </location>
</feature>
<feature type="compositionally biased region" description="Polar residues" evidence="1">
    <location>
        <begin position="76"/>
        <end position="85"/>
    </location>
</feature>
<evidence type="ECO:0000256" key="1">
    <source>
        <dbReference type="SAM" id="MobiDB-lite"/>
    </source>
</evidence>
<name>S8FU82_FOMSC</name>
<dbReference type="AlphaFoldDB" id="S8FU82"/>
<evidence type="ECO:0000313" key="2">
    <source>
        <dbReference type="EMBL" id="EPT04716.1"/>
    </source>
</evidence>
<organism evidence="2 3">
    <name type="scientific">Fomitopsis schrenkii</name>
    <name type="common">Brown rot fungus</name>
    <dbReference type="NCBI Taxonomy" id="2126942"/>
    <lineage>
        <taxon>Eukaryota</taxon>
        <taxon>Fungi</taxon>
        <taxon>Dikarya</taxon>
        <taxon>Basidiomycota</taxon>
        <taxon>Agaricomycotina</taxon>
        <taxon>Agaricomycetes</taxon>
        <taxon>Polyporales</taxon>
        <taxon>Fomitopsis</taxon>
    </lineage>
</organism>
<feature type="compositionally biased region" description="Low complexity" evidence="1">
    <location>
        <begin position="49"/>
        <end position="67"/>
    </location>
</feature>
<gene>
    <name evidence="2" type="ORF">FOMPIDRAFT_95402</name>
</gene>
<dbReference type="OrthoDB" id="10556688at2759"/>
<accession>S8FU82</accession>
<feature type="compositionally biased region" description="Basic and acidic residues" evidence="1">
    <location>
        <begin position="219"/>
        <end position="230"/>
    </location>
</feature>
<dbReference type="InParanoid" id="S8FU82"/>
<feature type="region of interest" description="Disordered" evidence="1">
    <location>
        <begin position="219"/>
        <end position="293"/>
    </location>
</feature>
<dbReference type="Proteomes" id="UP000015241">
    <property type="component" value="Unassembled WGS sequence"/>
</dbReference>
<proteinExistence type="predicted"/>
<feature type="region of interest" description="Disordered" evidence="1">
    <location>
        <begin position="47"/>
        <end position="85"/>
    </location>
</feature>
<keyword evidence="3" id="KW-1185">Reference proteome</keyword>
<protein>
    <submittedName>
        <fullName evidence="2">Uncharacterized protein</fullName>
    </submittedName>
</protein>